<dbReference type="Gene3D" id="3.30.497.10">
    <property type="entry name" value="Antithrombin, subunit I, domain 2"/>
    <property type="match status" value="1"/>
</dbReference>
<dbReference type="OrthoDB" id="9440847at2759"/>
<evidence type="ECO:0000256" key="2">
    <source>
        <dbReference type="ARBA" id="ARBA00022900"/>
    </source>
</evidence>
<reference evidence="6 7" key="1">
    <citation type="journal article" date="2015" name="Nat. Commun.">
        <title>Outbred genome sequencing and CRISPR/Cas9 gene editing in butterflies.</title>
        <authorList>
            <person name="Li X."/>
            <person name="Fan D."/>
            <person name="Zhang W."/>
            <person name="Liu G."/>
            <person name="Zhang L."/>
            <person name="Zhao L."/>
            <person name="Fang X."/>
            <person name="Chen L."/>
            <person name="Dong Y."/>
            <person name="Chen Y."/>
            <person name="Ding Y."/>
            <person name="Zhao R."/>
            <person name="Feng M."/>
            <person name="Zhu Y."/>
            <person name="Feng Y."/>
            <person name="Jiang X."/>
            <person name="Zhu D."/>
            <person name="Xiang H."/>
            <person name="Feng X."/>
            <person name="Li S."/>
            <person name="Wang J."/>
            <person name="Zhang G."/>
            <person name="Kronforst M.R."/>
            <person name="Wang W."/>
        </authorList>
    </citation>
    <scope>NUCLEOTIDE SEQUENCE [LARGE SCALE GENOMIC DNA]</scope>
    <source>
        <strain evidence="6">Ya'a_city_454_Px</strain>
        <tissue evidence="6">Whole body</tissue>
    </source>
</reference>
<evidence type="ECO:0000256" key="4">
    <source>
        <dbReference type="SAM" id="SignalP"/>
    </source>
</evidence>
<feature type="signal peptide" evidence="4">
    <location>
        <begin position="1"/>
        <end position="16"/>
    </location>
</feature>
<organism evidence="6 7">
    <name type="scientific">Papilio xuthus</name>
    <name type="common">Asian swallowtail butterfly</name>
    <dbReference type="NCBI Taxonomy" id="66420"/>
    <lineage>
        <taxon>Eukaryota</taxon>
        <taxon>Metazoa</taxon>
        <taxon>Ecdysozoa</taxon>
        <taxon>Arthropoda</taxon>
        <taxon>Hexapoda</taxon>
        <taxon>Insecta</taxon>
        <taxon>Pterygota</taxon>
        <taxon>Neoptera</taxon>
        <taxon>Endopterygota</taxon>
        <taxon>Lepidoptera</taxon>
        <taxon>Glossata</taxon>
        <taxon>Ditrysia</taxon>
        <taxon>Papilionoidea</taxon>
        <taxon>Papilionidae</taxon>
        <taxon>Papilioninae</taxon>
        <taxon>Papilio</taxon>
    </lineage>
</organism>
<dbReference type="InterPro" id="IPR000215">
    <property type="entry name" value="Serpin_fam"/>
</dbReference>
<dbReference type="EMBL" id="KQ459547">
    <property type="protein sequence ID" value="KPJ00033.1"/>
    <property type="molecule type" value="Genomic_DNA"/>
</dbReference>
<keyword evidence="1 8" id="KW-0646">Protease inhibitor</keyword>
<evidence type="ECO:0000313" key="6">
    <source>
        <dbReference type="EMBL" id="KPJ00033.1"/>
    </source>
</evidence>
<evidence type="ECO:0000313" key="8">
    <source>
        <dbReference type="RefSeq" id="XP_013168815.1"/>
    </source>
</evidence>
<sequence length="399" mass="45084">MKVILILFVLFSCGYCKIEFSDRARNFSVELLYYTAEEINWHTVISPFGIWSLITGISLGATGTSREQLMTTLILPKKKENLVNGYQSLTTAVLNSNTGAVELKNRNYLFSDSDFFIKKDFINELRNNFKTIPTKLNFKPPQSAAKIANEVIKKYGMAVSNVLKPDDFENSRMILTNVITFKGFWQTPFNETLTNVEPFYNENGLQTGEVNMMHLEGSFSYSTFEEIESTILELPYGNEESSKYTFVVLLPYKGVPVSTVYKKLSIVNLKDIILKLQNDTDMYGTIEVIISLPRFKISTNVVLNRPLNKMGLSDIFDPSAASFGKITDSNNIFVSSIVHKADIEVTEKGTIASASTSSYFSDRMMPANFNANRPFIYFIMEKTTNTIIFSGVYSKPSIF</sequence>
<dbReference type="PROSITE" id="PS00284">
    <property type="entry name" value="SERPIN"/>
    <property type="match status" value="1"/>
</dbReference>
<gene>
    <name evidence="8" type="primary">LOC106118670</name>
    <name evidence="6" type="ORF">RR46_01510</name>
</gene>
<keyword evidence="4" id="KW-0732">Signal</keyword>
<dbReference type="Proteomes" id="UP000694872">
    <property type="component" value="Unplaced"/>
</dbReference>
<dbReference type="PANTHER" id="PTHR11461">
    <property type="entry name" value="SERINE PROTEASE INHIBITOR, SERPIN"/>
    <property type="match status" value="1"/>
</dbReference>
<evidence type="ECO:0000256" key="1">
    <source>
        <dbReference type="ARBA" id="ARBA00022690"/>
    </source>
</evidence>
<dbReference type="InterPro" id="IPR036186">
    <property type="entry name" value="Serpin_sf"/>
</dbReference>
<keyword evidence="7" id="KW-1185">Reference proteome</keyword>
<evidence type="ECO:0000313" key="7">
    <source>
        <dbReference type="Proteomes" id="UP000053268"/>
    </source>
</evidence>
<dbReference type="PANTHER" id="PTHR11461:SF367">
    <property type="entry name" value="GH21475P-RELATED"/>
    <property type="match status" value="1"/>
</dbReference>
<feature type="chain" id="PRO_5044544896" evidence="4">
    <location>
        <begin position="17"/>
        <end position="399"/>
    </location>
</feature>
<keyword evidence="2 8" id="KW-0722">Serine protease inhibitor</keyword>
<dbReference type="InterPro" id="IPR042185">
    <property type="entry name" value="Serpin_sf_2"/>
</dbReference>
<protein>
    <submittedName>
        <fullName evidence="8">Serine protease inhibitor 2.1-like</fullName>
    </submittedName>
    <submittedName>
        <fullName evidence="6">Serpin B9</fullName>
    </submittedName>
</protein>
<dbReference type="SMART" id="SM00093">
    <property type="entry name" value="SERPIN"/>
    <property type="match status" value="1"/>
</dbReference>
<dbReference type="GO" id="GO:0004867">
    <property type="term" value="F:serine-type endopeptidase inhibitor activity"/>
    <property type="evidence" value="ECO:0007669"/>
    <property type="project" value="UniProtKB-KW"/>
</dbReference>
<dbReference type="GO" id="GO:0005615">
    <property type="term" value="C:extracellular space"/>
    <property type="evidence" value="ECO:0007669"/>
    <property type="project" value="InterPro"/>
</dbReference>
<name>A0A0N1I9J2_PAPXU</name>
<evidence type="ECO:0000259" key="5">
    <source>
        <dbReference type="SMART" id="SM00093"/>
    </source>
</evidence>
<dbReference type="RefSeq" id="XP_013168815.1">
    <property type="nucleotide sequence ID" value="XM_013313361.1"/>
</dbReference>
<feature type="domain" description="Serpin" evidence="5">
    <location>
        <begin position="29"/>
        <end position="396"/>
    </location>
</feature>
<dbReference type="AlphaFoldDB" id="A0A0N1I9J2"/>
<evidence type="ECO:0000256" key="3">
    <source>
        <dbReference type="RuleBase" id="RU000411"/>
    </source>
</evidence>
<dbReference type="Gene3D" id="2.30.39.10">
    <property type="entry name" value="Alpha-1-antitrypsin, domain 1"/>
    <property type="match status" value="1"/>
</dbReference>
<dbReference type="SUPFAM" id="SSF56574">
    <property type="entry name" value="Serpins"/>
    <property type="match status" value="1"/>
</dbReference>
<dbReference type="KEGG" id="pxu:106118670"/>
<dbReference type="STRING" id="66420.A0A0N1I9J2"/>
<dbReference type="Proteomes" id="UP000053268">
    <property type="component" value="Unassembled WGS sequence"/>
</dbReference>
<dbReference type="InterPro" id="IPR023795">
    <property type="entry name" value="Serpin_CS"/>
</dbReference>
<proteinExistence type="inferred from homology"/>
<accession>A0A0N1I9J2</accession>
<dbReference type="GeneID" id="106118670"/>
<dbReference type="Pfam" id="PF00079">
    <property type="entry name" value="Serpin"/>
    <property type="match status" value="1"/>
</dbReference>
<dbReference type="InterPro" id="IPR042178">
    <property type="entry name" value="Serpin_sf_1"/>
</dbReference>
<reference evidence="8" key="2">
    <citation type="submission" date="2025-04" db="UniProtKB">
        <authorList>
            <consortium name="RefSeq"/>
        </authorList>
    </citation>
    <scope>IDENTIFICATION</scope>
</reference>
<dbReference type="CDD" id="cd19598">
    <property type="entry name" value="serpin77Ba-like_insects"/>
    <property type="match status" value="1"/>
</dbReference>
<comment type="similarity">
    <text evidence="3">Belongs to the serpin family.</text>
</comment>
<dbReference type="InterPro" id="IPR023796">
    <property type="entry name" value="Serpin_dom"/>
</dbReference>